<organism evidence="8 9">
    <name type="scientific">Alkalicoccus urumqiensis</name>
    <name type="common">Bacillus urumqiensis</name>
    <dbReference type="NCBI Taxonomy" id="1548213"/>
    <lineage>
        <taxon>Bacteria</taxon>
        <taxon>Bacillati</taxon>
        <taxon>Bacillota</taxon>
        <taxon>Bacilli</taxon>
        <taxon>Bacillales</taxon>
        <taxon>Bacillaceae</taxon>
        <taxon>Alkalicoccus</taxon>
    </lineage>
</organism>
<dbReference type="InterPro" id="IPR001567">
    <property type="entry name" value="Pept_M3A_M3B_dom"/>
</dbReference>
<comment type="similarity">
    <text evidence="6">Belongs to the peptidase M3 family.</text>
</comment>
<keyword evidence="3 6" id="KW-0378">Hydrolase</keyword>
<feature type="domain" description="Peptidase M3A/M3B catalytic" evidence="7">
    <location>
        <begin position="165"/>
        <end position="551"/>
    </location>
</feature>
<keyword evidence="2 6" id="KW-0479">Metal-binding</keyword>
<evidence type="ECO:0000256" key="4">
    <source>
        <dbReference type="ARBA" id="ARBA00022833"/>
    </source>
</evidence>
<comment type="caution">
    <text evidence="8">The sequence shown here is derived from an EMBL/GenBank/DDBJ whole genome shotgun (WGS) entry which is preliminary data.</text>
</comment>
<dbReference type="PANTHER" id="PTHR11804:SF48">
    <property type="entry name" value="PUTATIVE-RELATED"/>
    <property type="match status" value="1"/>
</dbReference>
<dbReference type="SUPFAM" id="SSF55486">
    <property type="entry name" value="Metalloproteases ('zincins'), catalytic domain"/>
    <property type="match status" value="1"/>
</dbReference>
<dbReference type="InterPro" id="IPR011976">
    <property type="entry name" value="Pept_M3B_oligopep-rel"/>
</dbReference>
<protein>
    <submittedName>
        <fullName evidence="8">M3 family oligoendopeptidase</fullName>
    </submittedName>
</protein>
<dbReference type="RefSeq" id="WP_105959984.1">
    <property type="nucleotide sequence ID" value="NZ_PVNS01000013.1"/>
</dbReference>
<dbReference type="Pfam" id="PF01432">
    <property type="entry name" value="Peptidase_M3"/>
    <property type="match status" value="1"/>
</dbReference>
<evidence type="ECO:0000256" key="1">
    <source>
        <dbReference type="ARBA" id="ARBA00022670"/>
    </source>
</evidence>
<keyword evidence="5 6" id="KW-0482">Metalloprotease</keyword>
<keyword evidence="4 6" id="KW-0862">Zinc</keyword>
<reference evidence="8 9" key="1">
    <citation type="submission" date="2018-03" db="EMBL/GenBank/DDBJ databases">
        <title>Bacillus urumqiensis sp. nov., a moderately haloalkaliphilic bacterium isolated from a salt lake.</title>
        <authorList>
            <person name="Zhao B."/>
            <person name="Liao Z."/>
        </authorList>
    </citation>
    <scope>NUCLEOTIDE SEQUENCE [LARGE SCALE GENOMIC DNA]</scope>
    <source>
        <strain evidence="8 9">BZ-SZ-XJ18</strain>
    </source>
</reference>
<dbReference type="InterPro" id="IPR045090">
    <property type="entry name" value="Pept_M3A_M3B"/>
</dbReference>
<accession>A0A2P6MEF6</accession>
<gene>
    <name evidence="8" type="ORF">C6I21_13335</name>
</gene>
<keyword evidence="1 6" id="KW-0645">Protease</keyword>
<dbReference type="NCBIfam" id="TIGR02289">
    <property type="entry name" value="M3_not_pepF"/>
    <property type="match status" value="1"/>
</dbReference>
<dbReference type="AlphaFoldDB" id="A0A2P6MEF6"/>
<evidence type="ECO:0000313" key="8">
    <source>
        <dbReference type="EMBL" id="PRO64684.1"/>
    </source>
</evidence>
<dbReference type="Gene3D" id="1.10.1370.30">
    <property type="match status" value="1"/>
</dbReference>
<dbReference type="OrthoDB" id="9762795at2"/>
<evidence type="ECO:0000256" key="2">
    <source>
        <dbReference type="ARBA" id="ARBA00022723"/>
    </source>
</evidence>
<dbReference type="GO" id="GO:0004222">
    <property type="term" value="F:metalloendopeptidase activity"/>
    <property type="evidence" value="ECO:0007669"/>
    <property type="project" value="InterPro"/>
</dbReference>
<name>A0A2P6MEF6_ALKUR</name>
<evidence type="ECO:0000256" key="5">
    <source>
        <dbReference type="ARBA" id="ARBA00023049"/>
    </source>
</evidence>
<sequence length="565" mass="66549">MATFYQEKLDFTTTKEIEAAYEKLLQENIESVRQLEDWLVRVSTLQEEVEEGISGHYIDFQCYSDSETARKQYEFDNEYLEPLRKTYSAKLDEKFLENRFKKDLDIHWYAPLIKRKVNAQDLYREENTRLEVEEDRLSTRYFEITGGLTAEWEGQTLSLSELSPYMEHTDRSVREKAMRLSYEAFGEVKEELQQILSDLIQLRKKKTENAGLSNYAEYMFKEYERFDYTPEDCRTLAASVREEVLPVLSEVQEKHKEKLGFQQYRPWDIQAPAPGEKPLKPFENRAELVSRASSIFEKLDPRFQELIETMDARGMLDLTARKGKAPGGFCSNLPISNLSFIFMNASGVHDDMITLLHEMGHCIHNDFTSHFRLHEYKETPMEAAELASMSMELLTMDHWHHYYQDEKELNQAKRDQFTGVLSLLPIGVVVDQFQHWMYENPDHSEEERLQKFQSLHEKFGTGVVDWDGLEEWRSRSWLRILHIFEVPFYFIDYVIAQIGALQVYKNYKQNPDQALQQYKEALKLGSSVPLPDVYKAAGIKFDFSKETLHELMVFVQDELRQLEEA</sequence>
<evidence type="ECO:0000259" key="7">
    <source>
        <dbReference type="Pfam" id="PF01432"/>
    </source>
</evidence>
<dbReference type="GO" id="GO:0006508">
    <property type="term" value="P:proteolysis"/>
    <property type="evidence" value="ECO:0007669"/>
    <property type="project" value="UniProtKB-KW"/>
</dbReference>
<dbReference type="EMBL" id="PVNS01000013">
    <property type="protein sequence ID" value="PRO64684.1"/>
    <property type="molecule type" value="Genomic_DNA"/>
</dbReference>
<proteinExistence type="inferred from homology"/>
<dbReference type="CDD" id="cd09606">
    <property type="entry name" value="M3B_PepF"/>
    <property type="match status" value="1"/>
</dbReference>
<dbReference type="GO" id="GO:0046872">
    <property type="term" value="F:metal ion binding"/>
    <property type="evidence" value="ECO:0007669"/>
    <property type="project" value="UniProtKB-UniRule"/>
</dbReference>
<evidence type="ECO:0000256" key="3">
    <source>
        <dbReference type="ARBA" id="ARBA00022801"/>
    </source>
</evidence>
<evidence type="ECO:0000256" key="6">
    <source>
        <dbReference type="RuleBase" id="RU003435"/>
    </source>
</evidence>
<dbReference type="Proteomes" id="UP000243650">
    <property type="component" value="Unassembled WGS sequence"/>
</dbReference>
<comment type="cofactor">
    <cofactor evidence="6">
        <name>Zn(2+)</name>
        <dbReference type="ChEBI" id="CHEBI:29105"/>
    </cofactor>
    <text evidence="6">Binds 1 zinc ion.</text>
</comment>
<keyword evidence="9" id="KW-1185">Reference proteome</keyword>
<evidence type="ECO:0000313" key="9">
    <source>
        <dbReference type="Proteomes" id="UP000243650"/>
    </source>
</evidence>
<dbReference type="GO" id="GO:0006518">
    <property type="term" value="P:peptide metabolic process"/>
    <property type="evidence" value="ECO:0007669"/>
    <property type="project" value="TreeGrafter"/>
</dbReference>
<dbReference type="PANTHER" id="PTHR11804">
    <property type="entry name" value="PROTEASE M3 THIMET OLIGOPEPTIDASE-RELATED"/>
    <property type="match status" value="1"/>
</dbReference>